<comment type="catalytic activity">
    <reaction evidence="1 7">
        <text>L-glutamate = D-glutamate</text>
        <dbReference type="Rhea" id="RHEA:12813"/>
        <dbReference type="ChEBI" id="CHEBI:29985"/>
        <dbReference type="ChEBI" id="CHEBI:29986"/>
        <dbReference type="EC" id="5.1.1.3"/>
    </reaction>
</comment>
<dbReference type="InterPro" id="IPR001920">
    <property type="entry name" value="Asp/Glu_race"/>
</dbReference>
<dbReference type="GO" id="GO:0008360">
    <property type="term" value="P:regulation of cell shape"/>
    <property type="evidence" value="ECO:0007669"/>
    <property type="project" value="UniProtKB-KW"/>
</dbReference>
<comment type="similarity">
    <text evidence="7">Belongs to the aspartate/glutamate racemases family.</text>
</comment>
<proteinExistence type="inferred from homology"/>
<keyword evidence="4 7" id="KW-0573">Peptidoglycan synthesis</keyword>
<dbReference type="Gene3D" id="3.40.50.1860">
    <property type="match status" value="2"/>
</dbReference>
<evidence type="ECO:0000256" key="5">
    <source>
        <dbReference type="ARBA" id="ARBA00023235"/>
    </source>
</evidence>
<organism evidence="8 9">
    <name type="scientific">Ferrimonas marina</name>
    <dbReference type="NCBI Taxonomy" id="299255"/>
    <lineage>
        <taxon>Bacteria</taxon>
        <taxon>Pseudomonadati</taxon>
        <taxon>Pseudomonadota</taxon>
        <taxon>Gammaproteobacteria</taxon>
        <taxon>Alteromonadales</taxon>
        <taxon>Ferrimonadaceae</taxon>
        <taxon>Ferrimonas</taxon>
    </lineage>
</organism>
<dbReference type="AlphaFoldDB" id="A0A1M5Z8J0"/>
<dbReference type="STRING" id="299255.SAMN02745129_0001"/>
<dbReference type="Proteomes" id="UP000184268">
    <property type="component" value="Unassembled WGS sequence"/>
</dbReference>
<dbReference type="Pfam" id="PF01177">
    <property type="entry name" value="Asp_Glu_race"/>
    <property type="match status" value="1"/>
</dbReference>
<dbReference type="FunFam" id="3.40.50.1860:FF:000001">
    <property type="entry name" value="Glutamate racemase"/>
    <property type="match status" value="1"/>
</dbReference>
<dbReference type="PROSITE" id="PS00923">
    <property type="entry name" value="ASP_GLU_RACEMASE_1"/>
    <property type="match status" value="1"/>
</dbReference>
<keyword evidence="3 7" id="KW-0133">Cell shape</keyword>
<gene>
    <name evidence="7" type="primary">murI</name>
    <name evidence="8" type="ORF">SAMN02745129_0001</name>
</gene>
<dbReference type="RefSeq" id="WP_067661558.1">
    <property type="nucleotide sequence ID" value="NZ_FQXG01000010.1"/>
</dbReference>
<dbReference type="HAMAP" id="MF_00258">
    <property type="entry name" value="Glu_racemase"/>
    <property type="match status" value="1"/>
</dbReference>
<dbReference type="PANTHER" id="PTHR21198:SF2">
    <property type="entry name" value="GLUTAMATE RACEMASE"/>
    <property type="match status" value="1"/>
</dbReference>
<feature type="active site" description="Proton donor/acceptor" evidence="7">
    <location>
        <position position="72"/>
    </location>
</feature>
<dbReference type="PANTHER" id="PTHR21198">
    <property type="entry name" value="GLUTAMATE RACEMASE"/>
    <property type="match status" value="1"/>
</dbReference>
<comment type="pathway">
    <text evidence="7">Cell wall biogenesis; peptidoglycan biosynthesis.</text>
</comment>
<keyword evidence="6 7" id="KW-0961">Cell wall biogenesis/degradation</keyword>
<feature type="binding site" evidence="7">
    <location>
        <begin position="8"/>
        <end position="9"/>
    </location>
    <ligand>
        <name>substrate</name>
    </ligand>
</feature>
<evidence type="ECO:0000256" key="3">
    <source>
        <dbReference type="ARBA" id="ARBA00022960"/>
    </source>
</evidence>
<dbReference type="EC" id="5.1.1.3" evidence="2 7"/>
<name>A0A1M5Z8J0_9GAMM</name>
<dbReference type="SUPFAM" id="SSF53681">
    <property type="entry name" value="Aspartate/glutamate racemase"/>
    <property type="match status" value="2"/>
</dbReference>
<evidence type="ECO:0000256" key="1">
    <source>
        <dbReference type="ARBA" id="ARBA00001602"/>
    </source>
</evidence>
<evidence type="ECO:0000256" key="6">
    <source>
        <dbReference type="ARBA" id="ARBA00023316"/>
    </source>
</evidence>
<keyword evidence="9" id="KW-1185">Reference proteome</keyword>
<feature type="binding site" evidence="7">
    <location>
        <begin position="40"/>
        <end position="41"/>
    </location>
    <ligand>
        <name>substrate</name>
    </ligand>
</feature>
<evidence type="ECO:0000313" key="9">
    <source>
        <dbReference type="Proteomes" id="UP000184268"/>
    </source>
</evidence>
<feature type="binding site" evidence="7">
    <location>
        <begin position="73"/>
        <end position="74"/>
    </location>
    <ligand>
        <name>substrate</name>
    </ligand>
</feature>
<sequence>MGSIVIFDSGVGGLSIYQEIRAAMPKADIHYLADSARFPYGELDEHDLVEGCVRLIESHLQRHAVAMVVIACNSASTLVLEPLRQRIGPPVVGVVPAVKPAAEQTRNGVVGLLATPGTVQRRYTDELIQTFAAEVTTLRIGSSELVKMAEQKLAGTPVNMTALAQVLTPWLEHHPNPDTIVLGCTHFPLLREELTALLGGQVNLVDSGEAVARRVGNQVEALALELSDSGAAYFYTTGALPNAALQSGLKSLGFSQITVI</sequence>
<feature type="binding site" evidence="7">
    <location>
        <begin position="185"/>
        <end position="186"/>
    </location>
    <ligand>
        <name>substrate</name>
    </ligand>
</feature>
<reference evidence="8 9" key="1">
    <citation type="submission" date="2016-11" db="EMBL/GenBank/DDBJ databases">
        <authorList>
            <person name="Jaros S."/>
            <person name="Januszkiewicz K."/>
            <person name="Wedrychowicz H."/>
        </authorList>
    </citation>
    <scope>NUCLEOTIDE SEQUENCE [LARGE SCALE GENOMIC DNA]</scope>
    <source>
        <strain evidence="8 9">DSM 16917</strain>
    </source>
</reference>
<dbReference type="NCBIfam" id="TIGR00067">
    <property type="entry name" value="glut_race"/>
    <property type="match status" value="1"/>
</dbReference>
<keyword evidence="5 7" id="KW-0413">Isomerase</keyword>
<dbReference type="OrthoDB" id="9801055at2"/>
<dbReference type="EMBL" id="FQXG01000010">
    <property type="protein sequence ID" value="SHI20514.1"/>
    <property type="molecule type" value="Genomic_DNA"/>
</dbReference>
<protein>
    <recommendedName>
        <fullName evidence="2 7">Glutamate racemase</fullName>
        <ecNumber evidence="2 7">5.1.1.3</ecNumber>
    </recommendedName>
</protein>
<feature type="active site" description="Proton donor/acceptor" evidence="7">
    <location>
        <position position="184"/>
    </location>
</feature>
<evidence type="ECO:0000256" key="2">
    <source>
        <dbReference type="ARBA" id="ARBA00013090"/>
    </source>
</evidence>
<dbReference type="GO" id="GO:0071555">
    <property type="term" value="P:cell wall organization"/>
    <property type="evidence" value="ECO:0007669"/>
    <property type="project" value="UniProtKB-KW"/>
</dbReference>
<dbReference type="GO" id="GO:0009252">
    <property type="term" value="P:peptidoglycan biosynthetic process"/>
    <property type="evidence" value="ECO:0007669"/>
    <property type="project" value="UniProtKB-UniRule"/>
</dbReference>
<dbReference type="InterPro" id="IPR033134">
    <property type="entry name" value="Asp/Glu_racemase_AS_2"/>
</dbReference>
<dbReference type="InterPro" id="IPR004391">
    <property type="entry name" value="Glu_race"/>
</dbReference>
<dbReference type="GO" id="GO:0008881">
    <property type="term" value="F:glutamate racemase activity"/>
    <property type="evidence" value="ECO:0007669"/>
    <property type="project" value="UniProtKB-UniRule"/>
</dbReference>
<evidence type="ECO:0000313" key="8">
    <source>
        <dbReference type="EMBL" id="SHI20514.1"/>
    </source>
</evidence>
<comment type="function">
    <text evidence="7">Provides the (R)-glutamate required for cell wall biosynthesis.</text>
</comment>
<dbReference type="PROSITE" id="PS00924">
    <property type="entry name" value="ASP_GLU_RACEMASE_2"/>
    <property type="match status" value="1"/>
</dbReference>
<accession>A0A1M5Z8J0</accession>
<dbReference type="InterPro" id="IPR015942">
    <property type="entry name" value="Asp/Glu/hydantoin_racemase"/>
</dbReference>
<evidence type="ECO:0000256" key="4">
    <source>
        <dbReference type="ARBA" id="ARBA00022984"/>
    </source>
</evidence>
<dbReference type="InterPro" id="IPR018187">
    <property type="entry name" value="Asp/Glu_racemase_AS_1"/>
</dbReference>
<evidence type="ECO:0000256" key="7">
    <source>
        <dbReference type="HAMAP-Rule" id="MF_00258"/>
    </source>
</evidence>
<dbReference type="UniPathway" id="UPA00219"/>